<name>A0A0R3WQ38_HYDTA</name>
<proteinExistence type="predicted"/>
<evidence type="ECO:0000313" key="3">
    <source>
        <dbReference type="Proteomes" id="UP000274429"/>
    </source>
</evidence>
<dbReference type="EMBL" id="UYWX01001604">
    <property type="protein sequence ID" value="VDM21349.1"/>
    <property type="molecule type" value="Genomic_DNA"/>
</dbReference>
<accession>A0A0R3WQ38</accession>
<evidence type="ECO:0000313" key="4">
    <source>
        <dbReference type="WBParaSite" id="TTAC_0000287801-mRNA-1"/>
    </source>
</evidence>
<keyword evidence="1" id="KW-1133">Transmembrane helix</keyword>
<feature type="transmembrane region" description="Helical" evidence="1">
    <location>
        <begin position="23"/>
        <end position="43"/>
    </location>
</feature>
<keyword evidence="1" id="KW-0812">Transmembrane</keyword>
<gene>
    <name evidence="2" type="ORF">TTAC_LOCUS2863</name>
</gene>
<reference evidence="4" key="1">
    <citation type="submission" date="2017-02" db="UniProtKB">
        <authorList>
            <consortium name="WormBaseParasite"/>
        </authorList>
    </citation>
    <scope>IDENTIFICATION</scope>
</reference>
<feature type="transmembrane region" description="Helical" evidence="1">
    <location>
        <begin position="55"/>
        <end position="74"/>
    </location>
</feature>
<protein>
    <submittedName>
        <fullName evidence="2 4">Uncharacterized protein</fullName>
    </submittedName>
</protein>
<evidence type="ECO:0000313" key="2">
    <source>
        <dbReference type="EMBL" id="VDM21349.1"/>
    </source>
</evidence>
<organism evidence="4">
    <name type="scientific">Hydatigena taeniaeformis</name>
    <name type="common">Feline tapeworm</name>
    <name type="synonym">Taenia taeniaeformis</name>
    <dbReference type="NCBI Taxonomy" id="6205"/>
    <lineage>
        <taxon>Eukaryota</taxon>
        <taxon>Metazoa</taxon>
        <taxon>Spiralia</taxon>
        <taxon>Lophotrochozoa</taxon>
        <taxon>Platyhelminthes</taxon>
        <taxon>Cestoda</taxon>
        <taxon>Eucestoda</taxon>
        <taxon>Cyclophyllidea</taxon>
        <taxon>Taeniidae</taxon>
        <taxon>Hydatigera</taxon>
    </lineage>
</organism>
<evidence type="ECO:0000256" key="1">
    <source>
        <dbReference type="SAM" id="Phobius"/>
    </source>
</evidence>
<keyword evidence="1" id="KW-0472">Membrane</keyword>
<dbReference type="Proteomes" id="UP000274429">
    <property type="component" value="Unassembled WGS sequence"/>
</dbReference>
<sequence length="153" mass="17117">MPECKIPIYTASIHMHVSSFNSFFFFSFFFFFLLLLLPLSPFYCVQAMRDATKCVVWCVYHPFHLGFIIITIIITTTTSIAADVTAATAAVETATIFIGLPVPRGTCFDPEFGKLTTSLDATRWWLTHPGVGQRECSTFIPLEEECGTGIDIK</sequence>
<reference evidence="2 3" key="2">
    <citation type="submission" date="2018-11" db="EMBL/GenBank/DDBJ databases">
        <authorList>
            <consortium name="Pathogen Informatics"/>
        </authorList>
    </citation>
    <scope>NUCLEOTIDE SEQUENCE [LARGE SCALE GENOMIC DNA]</scope>
</reference>
<dbReference type="AlphaFoldDB" id="A0A0R3WQ38"/>
<keyword evidence="3" id="KW-1185">Reference proteome</keyword>
<dbReference type="WBParaSite" id="TTAC_0000287801-mRNA-1">
    <property type="protein sequence ID" value="TTAC_0000287801-mRNA-1"/>
    <property type="gene ID" value="TTAC_0000287801"/>
</dbReference>